<comment type="cofactor">
    <cofactor evidence="1">
        <name>Mg(2+)</name>
        <dbReference type="ChEBI" id="CHEBI:18420"/>
    </cofactor>
</comment>
<keyword evidence="6" id="KW-1185">Reference proteome</keyword>
<dbReference type="GO" id="GO:0046872">
    <property type="term" value="F:metal ion binding"/>
    <property type="evidence" value="ECO:0007669"/>
    <property type="project" value="UniProtKB-KW"/>
</dbReference>
<accession>A0A244CVT4</accession>
<dbReference type="Pfam" id="PF13419">
    <property type="entry name" value="HAD_2"/>
    <property type="match status" value="1"/>
</dbReference>
<sequence>MLEAILFDCDGTLVDSEALHYECWQHILAPYQIHYDEAEFCHLFSGKPTLQAANYIIDQHHLHISAMRLAEQKNEFFAQYVETHLPPLLPFAKEVLQLAKDSPLSVALVTGSAKGEVMPILKGHGLLDYFEVIVTKDDVEKPKPDAEPYLLGLKQLNKQGAKGVAIEDTCTGLTSAKGANLIAIAVPNAHSQLQDLSLADHKVDNLMAAWQLIVPMLANT</sequence>
<dbReference type="InterPro" id="IPR036412">
    <property type="entry name" value="HAD-like_sf"/>
</dbReference>
<comment type="caution">
    <text evidence="5">The sequence shown here is derived from an EMBL/GenBank/DDBJ whole genome shotgun (WGS) entry which is preliminary data.</text>
</comment>
<evidence type="ECO:0000256" key="1">
    <source>
        <dbReference type="ARBA" id="ARBA00001946"/>
    </source>
</evidence>
<dbReference type="InterPro" id="IPR051600">
    <property type="entry name" value="Beta-PGM-like"/>
</dbReference>
<dbReference type="InterPro" id="IPR041492">
    <property type="entry name" value="HAD_2"/>
</dbReference>
<dbReference type="NCBIfam" id="TIGR01509">
    <property type="entry name" value="HAD-SF-IA-v3"/>
    <property type="match status" value="1"/>
</dbReference>
<keyword evidence="4" id="KW-0460">Magnesium</keyword>
<organism evidence="5 6">
    <name type="scientific">Pseudoalteromonas ulvae</name>
    <dbReference type="NCBI Taxonomy" id="107327"/>
    <lineage>
        <taxon>Bacteria</taxon>
        <taxon>Pseudomonadati</taxon>
        <taxon>Pseudomonadota</taxon>
        <taxon>Gammaproteobacteria</taxon>
        <taxon>Alteromonadales</taxon>
        <taxon>Pseudoalteromonadaceae</taxon>
        <taxon>Pseudoalteromonas</taxon>
    </lineage>
</organism>
<reference evidence="5 6" key="1">
    <citation type="submission" date="2017-02" db="EMBL/GenBank/DDBJ databases">
        <title>Pseudoalteromonas ulvae TC14 Genome.</title>
        <authorList>
            <person name="Molmeret M."/>
        </authorList>
    </citation>
    <scope>NUCLEOTIDE SEQUENCE [LARGE SCALE GENOMIC DNA]</scope>
    <source>
        <strain evidence="5">TC14</strain>
    </source>
</reference>
<dbReference type="OrthoDB" id="9782449at2"/>
<evidence type="ECO:0000256" key="4">
    <source>
        <dbReference type="ARBA" id="ARBA00022842"/>
    </source>
</evidence>
<dbReference type="Proteomes" id="UP000194841">
    <property type="component" value="Unassembled WGS sequence"/>
</dbReference>
<keyword evidence="3" id="KW-0479">Metal-binding</keyword>
<evidence type="ECO:0000313" key="6">
    <source>
        <dbReference type="Proteomes" id="UP000194841"/>
    </source>
</evidence>
<evidence type="ECO:0000313" key="5">
    <source>
        <dbReference type="EMBL" id="OUL59359.1"/>
    </source>
</evidence>
<dbReference type="EMBL" id="MWPV01000001">
    <property type="protein sequence ID" value="OUL59359.1"/>
    <property type="molecule type" value="Genomic_DNA"/>
</dbReference>
<dbReference type="SFLD" id="SFLDG01129">
    <property type="entry name" value="C1.5:_HAD__Beta-PGM__Phosphata"/>
    <property type="match status" value="1"/>
</dbReference>
<comment type="similarity">
    <text evidence="2">Belongs to the HAD-like hydrolase superfamily. CbbY/CbbZ/Gph/YieH family.</text>
</comment>
<name>A0A244CVT4_PSEDV</name>
<dbReference type="InterPro" id="IPR023214">
    <property type="entry name" value="HAD_sf"/>
</dbReference>
<dbReference type="InterPro" id="IPR023198">
    <property type="entry name" value="PGP-like_dom2"/>
</dbReference>
<dbReference type="RefSeq" id="WP_086742749.1">
    <property type="nucleotide sequence ID" value="NZ_MWPV01000001.1"/>
</dbReference>
<dbReference type="SFLD" id="SFLDS00003">
    <property type="entry name" value="Haloacid_Dehalogenase"/>
    <property type="match status" value="1"/>
</dbReference>
<dbReference type="SUPFAM" id="SSF56784">
    <property type="entry name" value="HAD-like"/>
    <property type="match status" value="1"/>
</dbReference>
<dbReference type="InterPro" id="IPR006439">
    <property type="entry name" value="HAD-SF_hydro_IA"/>
</dbReference>
<evidence type="ECO:0000256" key="2">
    <source>
        <dbReference type="ARBA" id="ARBA00006171"/>
    </source>
</evidence>
<protein>
    <submittedName>
        <fullName evidence="5">Haloacid dehalogenase</fullName>
    </submittedName>
</protein>
<gene>
    <name evidence="5" type="ORF">B1199_03570</name>
</gene>
<dbReference type="PANTHER" id="PTHR46193:SF21">
    <property type="entry name" value="SLL1138 PROTEIN"/>
    <property type="match status" value="1"/>
</dbReference>
<proteinExistence type="inferred from homology"/>
<evidence type="ECO:0000256" key="3">
    <source>
        <dbReference type="ARBA" id="ARBA00022723"/>
    </source>
</evidence>
<dbReference type="Gene3D" id="1.10.150.240">
    <property type="entry name" value="Putative phosphatase, domain 2"/>
    <property type="match status" value="1"/>
</dbReference>
<dbReference type="GO" id="GO:0003824">
    <property type="term" value="F:catalytic activity"/>
    <property type="evidence" value="ECO:0007669"/>
    <property type="project" value="UniProtKB-ARBA"/>
</dbReference>
<dbReference type="Gene3D" id="3.40.50.1000">
    <property type="entry name" value="HAD superfamily/HAD-like"/>
    <property type="match status" value="1"/>
</dbReference>
<dbReference type="PANTHER" id="PTHR46193">
    <property type="entry name" value="6-PHOSPHOGLUCONATE PHOSPHATASE"/>
    <property type="match status" value="1"/>
</dbReference>
<dbReference type="AlphaFoldDB" id="A0A244CVT4"/>